<evidence type="ECO:0000313" key="2">
    <source>
        <dbReference type="Proteomes" id="UP000634136"/>
    </source>
</evidence>
<reference evidence="1" key="1">
    <citation type="submission" date="2020-09" db="EMBL/GenBank/DDBJ databases">
        <title>Genome-Enabled Discovery of Anthraquinone Biosynthesis in Senna tora.</title>
        <authorList>
            <person name="Kang S.-H."/>
            <person name="Pandey R.P."/>
            <person name="Lee C.-M."/>
            <person name="Sim J.-S."/>
            <person name="Jeong J.-T."/>
            <person name="Choi B.-S."/>
            <person name="Jung M."/>
            <person name="Ginzburg D."/>
            <person name="Zhao K."/>
            <person name="Won S.Y."/>
            <person name="Oh T.-J."/>
            <person name="Yu Y."/>
            <person name="Kim N.-H."/>
            <person name="Lee O.R."/>
            <person name="Lee T.-H."/>
            <person name="Bashyal P."/>
            <person name="Kim T.-S."/>
            <person name="Lee W.-H."/>
            <person name="Kawkins C."/>
            <person name="Kim C.-K."/>
            <person name="Kim J.S."/>
            <person name="Ahn B.O."/>
            <person name="Rhee S.Y."/>
            <person name="Sohng J.K."/>
        </authorList>
    </citation>
    <scope>NUCLEOTIDE SEQUENCE</scope>
    <source>
        <tissue evidence="1">Leaf</tissue>
    </source>
</reference>
<protein>
    <submittedName>
        <fullName evidence="1">Uncharacterized protein</fullName>
    </submittedName>
</protein>
<sequence>MLGLRVSLARKGAPKSRNDVPIYSHQKGKCPPMNGGHVPKMLRLLPHVHACWKCKRGRVPFMHSVVVLREKEPWIEVDRGGTRTRWRGSKLGLYKGVLEIVREKAQVRVNKSLNELIVFSSEERTPITGSE</sequence>
<proteinExistence type="predicted"/>
<evidence type="ECO:0000313" key="1">
    <source>
        <dbReference type="EMBL" id="KAF7831843.1"/>
    </source>
</evidence>
<dbReference type="Proteomes" id="UP000634136">
    <property type="component" value="Unassembled WGS sequence"/>
</dbReference>
<accession>A0A834WT13</accession>
<comment type="caution">
    <text evidence="1">The sequence shown here is derived from an EMBL/GenBank/DDBJ whole genome shotgun (WGS) entry which is preliminary data.</text>
</comment>
<keyword evidence="2" id="KW-1185">Reference proteome</keyword>
<dbReference type="AlphaFoldDB" id="A0A834WT13"/>
<gene>
    <name evidence="1" type="ORF">G2W53_014176</name>
</gene>
<name>A0A834WT13_9FABA</name>
<organism evidence="1 2">
    <name type="scientific">Senna tora</name>
    <dbReference type="NCBI Taxonomy" id="362788"/>
    <lineage>
        <taxon>Eukaryota</taxon>
        <taxon>Viridiplantae</taxon>
        <taxon>Streptophyta</taxon>
        <taxon>Embryophyta</taxon>
        <taxon>Tracheophyta</taxon>
        <taxon>Spermatophyta</taxon>
        <taxon>Magnoliopsida</taxon>
        <taxon>eudicotyledons</taxon>
        <taxon>Gunneridae</taxon>
        <taxon>Pentapetalae</taxon>
        <taxon>rosids</taxon>
        <taxon>fabids</taxon>
        <taxon>Fabales</taxon>
        <taxon>Fabaceae</taxon>
        <taxon>Caesalpinioideae</taxon>
        <taxon>Cassia clade</taxon>
        <taxon>Senna</taxon>
    </lineage>
</organism>
<dbReference type="EMBL" id="JAAIUW010000005">
    <property type="protein sequence ID" value="KAF7831843.1"/>
    <property type="molecule type" value="Genomic_DNA"/>
</dbReference>